<dbReference type="Pfam" id="PF00270">
    <property type="entry name" value="DEAD"/>
    <property type="match status" value="1"/>
</dbReference>
<comment type="caution">
    <text evidence="11">The sequence shown here is derived from an EMBL/GenBank/DDBJ whole genome shotgun (WGS) entry which is preliminary data.</text>
</comment>
<protein>
    <recommendedName>
        <fullName evidence="13">Fanconi anemia group M protein</fullName>
    </recommendedName>
</protein>
<evidence type="ECO:0000256" key="8">
    <source>
        <dbReference type="SAM" id="MobiDB-lite"/>
    </source>
</evidence>
<dbReference type="GO" id="GO:0005634">
    <property type="term" value="C:nucleus"/>
    <property type="evidence" value="ECO:0007669"/>
    <property type="project" value="UniProtKB-SubCell"/>
</dbReference>
<dbReference type="Proteomes" id="UP001044222">
    <property type="component" value="Unassembled WGS sequence"/>
</dbReference>
<dbReference type="InterPro" id="IPR011545">
    <property type="entry name" value="DEAD/DEAH_box_helicase_dom"/>
</dbReference>
<dbReference type="InterPro" id="IPR039686">
    <property type="entry name" value="FANCM/Mph1-like_ID"/>
</dbReference>
<dbReference type="PROSITE" id="PS51192">
    <property type="entry name" value="HELICASE_ATP_BIND_1"/>
    <property type="match status" value="1"/>
</dbReference>
<evidence type="ECO:0000256" key="1">
    <source>
        <dbReference type="ARBA" id="ARBA00004123"/>
    </source>
</evidence>
<evidence type="ECO:0000313" key="11">
    <source>
        <dbReference type="EMBL" id="KAG5857505.1"/>
    </source>
</evidence>
<proteinExistence type="inferred from homology"/>
<dbReference type="FunFam" id="3.40.50.300:FF:000861">
    <property type="entry name" value="Fanconi anemia, complementation group M"/>
    <property type="match status" value="1"/>
</dbReference>
<reference evidence="11" key="1">
    <citation type="submission" date="2021-01" db="EMBL/GenBank/DDBJ databases">
        <title>A chromosome-scale assembly of European eel, Anguilla anguilla.</title>
        <authorList>
            <person name="Henkel C."/>
            <person name="Jong-Raadsen S.A."/>
            <person name="Dufour S."/>
            <person name="Weltzien F.-A."/>
            <person name="Palstra A.P."/>
            <person name="Pelster B."/>
            <person name="Spaink H.P."/>
            <person name="Van Den Thillart G.E."/>
            <person name="Jansen H."/>
            <person name="Zahm M."/>
            <person name="Klopp C."/>
            <person name="Cedric C."/>
            <person name="Louis A."/>
            <person name="Berthelot C."/>
            <person name="Parey E."/>
            <person name="Roest Crollius H."/>
            <person name="Montfort J."/>
            <person name="Robinson-Rechavi M."/>
            <person name="Bucao C."/>
            <person name="Bouchez O."/>
            <person name="Gislard M."/>
            <person name="Lluch J."/>
            <person name="Milhes M."/>
            <person name="Lampietro C."/>
            <person name="Lopez Roques C."/>
            <person name="Donnadieu C."/>
            <person name="Braasch I."/>
            <person name="Desvignes T."/>
            <person name="Postlethwait J."/>
            <person name="Bobe J."/>
            <person name="Guiguen Y."/>
            <person name="Dirks R."/>
        </authorList>
    </citation>
    <scope>NUCLEOTIDE SEQUENCE</scope>
    <source>
        <strain evidence="11">Tag_6206</strain>
        <tissue evidence="11">Liver</tissue>
    </source>
</reference>
<dbReference type="GO" id="GO:0016787">
    <property type="term" value="F:hydrolase activity"/>
    <property type="evidence" value="ECO:0007669"/>
    <property type="project" value="UniProtKB-KW"/>
</dbReference>
<accession>A0A9D3S753</accession>
<evidence type="ECO:0000256" key="6">
    <source>
        <dbReference type="ARBA" id="ARBA00022840"/>
    </source>
</evidence>
<dbReference type="InterPro" id="IPR001650">
    <property type="entry name" value="Helicase_C-like"/>
</dbReference>
<dbReference type="Gene3D" id="3.40.50.300">
    <property type="entry name" value="P-loop containing nucleotide triphosphate hydrolases"/>
    <property type="match status" value="2"/>
</dbReference>
<dbReference type="CDD" id="cd18033">
    <property type="entry name" value="DEXDc_FANCM"/>
    <property type="match status" value="1"/>
</dbReference>
<dbReference type="CDD" id="cd12091">
    <property type="entry name" value="FANCM_ID"/>
    <property type="match status" value="1"/>
</dbReference>
<dbReference type="InterPro" id="IPR027417">
    <property type="entry name" value="P-loop_NTPase"/>
</dbReference>
<keyword evidence="5" id="KW-0347">Helicase</keyword>
<dbReference type="SUPFAM" id="SSF52540">
    <property type="entry name" value="P-loop containing nucleoside triphosphate hydrolases"/>
    <property type="match status" value="1"/>
</dbReference>
<dbReference type="GO" id="GO:0000400">
    <property type="term" value="F:four-way junction DNA binding"/>
    <property type="evidence" value="ECO:0007669"/>
    <property type="project" value="TreeGrafter"/>
</dbReference>
<keyword evidence="7" id="KW-0539">Nucleus</keyword>
<dbReference type="Pfam" id="PF16783">
    <property type="entry name" value="FANCM-MHF_bd"/>
    <property type="match status" value="1"/>
</dbReference>
<feature type="region of interest" description="Disordered" evidence="8">
    <location>
        <begin position="1"/>
        <end position="74"/>
    </location>
</feature>
<dbReference type="PROSITE" id="PS51194">
    <property type="entry name" value="HELICASE_CTER"/>
    <property type="match status" value="1"/>
</dbReference>
<organism evidence="11 12">
    <name type="scientific">Anguilla anguilla</name>
    <name type="common">European freshwater eel</name>
    <name type="synonym">Muraena anguilla</name>
    <dbReference type="NCBI Taxonomy" id="7936"/>
    <lineage>
        <taxon>Eukaryota</taxon>
        <taxon>Metazoa</taxon>
        <taxon>Chordata</taxon>
        <taxon>Craniata</taxon>
        <taxon>Vertebrata</taxon>
        <taxon>Euteleostomi</taxon>
        <taxon>Actinopterygii</taxon>
        <taxon>Neopterygii</taxon>
        <taxon>Teleostei</taxon>
        <taxon>Anguilliformes</taxon>
        <taxon>Anguillidae</taxon>
        <taxon>Anguilla</taxon>
    </lineage>
</organism>
<name>A0A9D3S753_ANGAN</name>
<dbReference type="InterPro" id="IPR044749">
    <property type="entry name" value="FANCM_DEXDc"/>
</dbReference>
<dbReference type="AlphaFoldDB" id="A0A9D3S753"/>
<evidence type="ECO:0000256" key="2">
    <source>
        <dbReference type="ARBA" id="ARBA00009889"/>
    </source>
</evidence>
<dbReference type="Pfam" id="PF00271">
    <property type="entry name" value="Helicase_C"/>
    <property type="match status" value="1"/>
</dbReference>
<dbReference type="InterPro" id="IPR014001">
    <property type="entry name" value="Helicase_ATP-bd"/>
</dbReference>
<evidence type="ECO:0000256" key="3">
    <source>
        <dbReference type="ARBA" id="ARBA00022741"/>
    </source>
</evidence>
<evidence type="ECO:0000256" key="7">
    <source>
        <dbReference type="ARBA" id="ARBA00023242"/>
    </source>
</evidence>
<dbReference type="SMART" id="SM00487">
    <property type="entry name" value="DEXDc"/>
    <property type="match status" value="1"/>
</dbReference>
<dbReference type="GO" id="GO:0009378">
    <property type="term" value="F:four-way junction helicase activity"/>
    <property type="evidence" value="ECO:0007669"/>
    <property type="project" value="TreeGrafter"/>
</dbReference>
<keyword evidence="12" id="KW-1185">Reference proteome</keyword>
<dbReference type="GO" id="GO:0036297">
    <property type="term" value="P:interstrand cross-link repair"/>
    <property type="evidence" value="ECO:0007669"/>
    <property type="project" value="TreeGrafter"/>
</dbReference>
<keyword evidence="4" id="KW-0378">Hydrolase</keyword>
<dbReference type="SMART" id="SM00490">
    <property type="entry name" value="HELICc"/>
    <property type="match status" value="1"/>
</dbReference>
<evidence type="ECO:0000256" key="5">
    <source>
        <dbReference type="ARBA" id="ARBA00022806"/>
    </source>
</evidence>
<feature type="domain" description="Helicase C-terminal" evidence="10">
    <location>
        <begin position="536"/>
        <end position="701"/>
    </location>
</feature>
<evidence type="ECO:0000259" key="10">
    <source>
        <dbReference type="PROSITE" id="PS51194"/>
    </source>
</evidence>
<dbReference type="EMBL" id="JAFIRN010000001">
    <property type="protein sequence ID" value="KAG5857505.1"/>
    <property type="molecule type" value="Genomic_DNA"/>
</dbReference>
<comment type="similarity">
    <text evidence="2">Belongs to the DEAD box helicase family. DEAH subfamily. FANCM sub-subfamily.</text>
</comment>
<sequence length="896" mass="100843">MSGQRTLFQTWGAAVPRTTGNLNDTRKKTTGKRKPTTKTATGKTKKANNIPLPTRNSLWEETGRGSSANCEVGDADEEDDDLMLVAVYEAEESLQNVSGTNDDVANARLNSSLRCPMSTTSSNNTCSTELPGFDRSSAEVWIYPTNYPVRDYQLKISEKALFQNTLVCLPTGLGKTFIASVVMYNFYRWYPAGKIVFMAPTKPLVAQQIEACYKVMGIPQGHMAELTGSIQAQTRRELWKSRRVFFLTPQVMVNDLSRETCPASQVKCVVIDEAHKALGNHAYCQVVRELGNKTQQFRILALSATPGGDIMAVQKVISNLLIAHIELRSEESPDIQAHSHQRSLEKLVVPLGDMLSGYQARYLQVLEKFTGRLTLMGVLSHRDLRNLTKYQLILARDQFRNNPPPRVAGAQQGVLEGDFALCISLYHGYELLLKMGLRSLFLFVQGIMDGTKEMARARSELQRAAEFMDLYREMEALFAKPSAGPEEPFVYSHPKLPKLEEVVVQHFRTWADASGTCSSAEIKGSRRTLTRSREGSSSEGGAKCASTRVMIFSSFRESVQEIAAMLSRHLPLIRVMTFMGQASAGKGARGFTQKEQLEVVRRFREGGFNTLVSTCVGEEGLDIGDVDLIVCFDAQKSPIRLVQRMGRTGRHRQGRIVVILAEGGEERTYNQSQMNKRSVYKSIMGKKHSFCMFPHSPRMLPEGVNPTLHKMFITCGQYERRETGRRSSNGRRSIAEGQESFLIRGHCENIREDGFLTPKEFSLWSSTLQLGVDEPQPVLGHSHFLSLPNDALPEEQGSEAQSRELSLWEWRYWQNRPFPTYRVNHSDRCQHFIHIMELIDGMREEEEGSCAYEAELMTFLHKEDVVGYRGVFQQDMDPNSKERRATLAGCKRKSSP</sequence>
<evidence type="ECO:0000313" key="12">
    <source>
        <dbReference type="Proteomes" id="UP001044222"/>
    </source>
</evidence>
<dbReference type="GO" id="GO:0045003">
    <property type="term" value="P:double-strand break repair via synthesis-dependent strand annealing"/>
    <property type="evidence" value="ECO:0007669"/>
    <property type="project" value="TreeGrafter"/>
</dbReference>
<keyword evidence="6" id="KW-0067">ATP-binding</keyword>
<feature type="region of interest" description="Disordered" evidence="8">
    <location>
        <begin position="877"/>
        <end position="896"/>
    </location>
</feature>
<evidence type="ECO:0000259" key="9">
    <source>
        <dbReference type="PROSITE" id="PS51192"/>
    </source>
</evidence>
<feature type="domain" description="Helicase ATP-binding" evidence="9">
    <location>
        <begin position="156"/>
        <end position="324"/>
    </location>
</feature>
<dbReference type="PANTHER" id="PTHR14025:SF20">
    <property type="entry name" value="FANCONI ANEMIA GROUP M PROTEIN"/>
    <property type="match status" value="1"/>
</dbReference>
<evidence type="ECO:0000256" key="4">
    <source>
        <dbReference type="ARBA" id="ARBA00022801"/>
    </source>
</evidence>
<dbReference type="GO" id="GO:0043138">
    <property type="term" value="F:3'-5' DNA helicase activity"/>
    <property type="evidence" value="ECO:0007669"/>
    <property type="project" value="InterPro"/>
</dbReference>
<dbReference type="Gene3D" id="1.20.1320.20">
    <property type="entry name" value="hef helicase domain"/>
    <property type="match status" value="1"/>
</dbReference>
<comment type="subcellular location">
    <subcellularLocation>
        <location evidence="1">Nucleus</location>
    </subcellularLocation>
</comment>
<dbReference type="GO" id="GO:0005524">
    <property type="term" value="F:ATP binding"/>
    <property type="evidence" value="ECO:0007669"/>
    <property type="project" value="UniProtKB-KW"/>
</dbReference>
<dbReference type="InterPro" id="IPR031879">
    <property type="entry name" value="FANCM-MHF-bd"/>
</dbReference>
<keyword evidence="3" id="KW-0547">Nucleotide-binding</keyword>
<gene>
    <name evidence="11" type="ORF">ANANG_G00020160</name>
</gene>
<dbReference type="PANTHER" id="PTHR14025">
    <property type="entry name" value="FANCONI ANEMIA GROUP M FANCM FAMILY MEMBER"/>
    <property type="match status" value="1"/>
</dbReference>
<feature type="compositionally biased region" description="Polar residues" evidence="8">
    <location>
        <begin position="54"/>
        <end position="69"/>
    </location>
</feature>
<evidence type="ECO:0008006" key="13">
    <source>
        <dbReference type="Google" id="ProtNLM"/>
    </source>
</evidence>
<dbReference type="CDD" id="cd18801">
    <property type="entry name" value="SF2_C_FANCM_Hef"/>
    <property type="match status" value="1"/>
</dbReference>